<dbReference type="GO" id="GO:0008017">
    <property type="term" value="F:microtubule binding"/>
    <property type="evidence" value="ECO:0007669"/>
    <property type="project" value="InterPro"/>
</dbReference>
<protein>
    <recommendedName>
        <fullName evidence="5">Protein regulator of cytokinesis 1</fullName>
    </recommendedName>
</protein>
<dbReference type="PANTHER" id="PTHR19321:SF41">
    <property type="entry name" value="FASCETTO-RELATED"/>
    <property type="match status" value="1"/>
</dbReference>
<dbReference type="EMBL" id="JASPKZ010007573">
    <property type="protein sequence ID" value="KAJ9583513.1"/>
    <property type="molecule type" value="Genomic_DNA"/>
</dbReference>
<proteinExistence type="predicted"/>
<feature type="coiled-coil region" evidence="1">
    <location>
        <begin position="7"/>
        <end position="69"/>
    </location>
</feature>
<evidence type="ECO:0000256" key="1">
    <source>
        <dbReference type="SAM" id="Coils"/>
    </source>
</evidence>
<sequence>DLFVDLLEEEKENKQVMINKIEGYLKEAAELNEELHVNINYDGYENLPLKEMEHTLKHKLESYRKIKEERVAQFHVLRAREVKLSEQLGIALREFKCQVLSEEQMMEYGRYLAEKENERDMRFSQFQDIKSGLLQMNINLEFVPNLVFEKMVLYEEDSKFVLTEQNMILLREMQQKWERREEEAKAEALDIRMKITELWDRLHEDYAHREAFLASVKGYSISVIKTLRKELERCEELKRRNMKLFVGEIRKELDDWWKRCMITDEQKQSFLPYFSDCYTEDLLELHELEVNKYKNFYHDNIDIFQLAQERQELWDKMLELQQKASDPERLFRNRGGQLLMEEKERTRIQKELPKVEKKLSKYVAAYEEKNGEPIKFNGEPVSAIIEKQWNDFNNRKENLKMVKKMERTRLLAVEAKLGSQIPSSSKRKVENSPARSHGPNKKQKMTAERQGNINRRLFPRNNLRARARPEPDASIVTTYTDFEDHLEAKDQDGIYRSSVLPGRCLRERNTPAKSTPNITSKLKTPQMHTPAKPPRKNLTPSNILKTPCSVPKNIRSAQKILYHKSPVTAPRLTAAKTRLPIII</sequence>
<evidence type="ECO:0008006" key="5">
    <source>
        <dbReference type="Google" id="ProtNLM"/>
    </source>
</evidence>
<feature type="non-terminal residue" evidence="3">
    <location>
        <position position="1"/>
    </location>
</feature>
<reference evidence="3" key="2">
    <citation type="submission" date="2023-05" db="EMBL/GenBank/DDBJ databases">
        <authorList>
            <person name="Fouks B."/>
        </authorList>
    </citation>
    <scope>NUCLEOTIDE SEQUENCE</scope>
    <source>
        <strain evidence="3">Stay&amp;Tobe</strain>
        <tissue evidence="3">Testes</tissue>
    </source>
</reference>
<feature type="region of interest" description="Disordered" evidence="2">
    <location>
        <begin position="507"/>
        <end position="544"/>
    </location>
</feature>
<evidence type="ECO:0000313" key="3">
    <source>
        <dbReference type="EMBL" id="KAJ9583513.1"/>
    </source>
</evidence>
<dbReference type="InterPro" id="IPR007145">
    <property type="entry name" value="MAP65_Ase1_PRC1"/>
</dbReference>
<reference evidence="3" key="1">
    <citation type="journal article" date="2023" name="IScience">
        <title>Live-bearing cockroach genome reveals convergent evolutionary mechanisms linked to viviparity in insects and beyond.</title>
        <authorList>
            <person name="Fouks B."/>
            <person name="Harrison M.C."/>
            <person name="Mikhailova A.A."/>
            <person name="Marchal E."/>
            <person name="English S."/>
            <person name="Carruthers M."/>
            <person name="Jennings E.C."/>
            <person name="Chiamaka E.L."/>
            <person name="Frigard R.A."/>
            <person name="Pippel M."/>
            <person name="Attardo G.M."/>
            <person name="Benoit J.B."/>
            <person name="Bornberg-Bauer E."/>
            <person name="Tobe S.S."/>
        </authorList>
    </citation>
    <scope>NUCLEOTIDE SEQUENCE</scope>
    <source>
        <strain evidence="3">Stay&amp;Tobe</strain>
    </source>
</reference>
<dbReference type="Pfam" id="PF03999">
    <property type="entry name" value="MAP65_ASE1"/>
    <property type="match status" value="1"/>
</dbReference>
<evidence type="ECO:0000256" key="2">
    <source>
        <dbReference type="SAM" id="MobiDB-lite"/>
    </source>
</evidence>
<comment type="caution">
    <text evidence="3">The sequence shown here is derived from an EMBL/GenBank/DDBJ whole genome shotgun (WGS) entry which is preliminary data.</text>
</comment>
<accession>A0AAD8EAT7</accession>
<dbReference type="Gene3D" id="1.20.58.1520">
    <property type="match status" value="1"/>
</dbReference>
<organism evidence="3 4">
    <name type="scientific">Diploptera punctata</name>
    <name type="common">Pacific beetle cockroach</name>
    <dbReference type="NCBI Taxonomy" id="6984"/>
    <lineage>
        <taxon>Eukaryota</taxon>
        <taxon>Metazoa</taxon>
        <taxon>Ecdysozoa</taxon>
        <taxon>Arthropoda</taxon>
        <taxon>Hexapoda</taxon>
        <taxon>Insecta</taxon>
        <taxon>Pterygota</taxon>
        <taxon>Neoptera</taxon>
        <taxon>Polyneoptera</taxon>
        <taxon>Dictyoptera</taxon>
        <taxon>Blattodea</taxon>
        <taxon>Blaberoidea</taxon>
        <taxon>Blaberidae</taxon>
        <taxon>Diplopterinae</taxon>
        <taxon>Diploptera</taxon>
    </lineage>
</organism>
<feature type="compositionally biased region" description="Polar residues" evidence="2">
    <location>
        <begin position="511"/>
        <end position="527"/>
    </location>
</feature>
<gene>
    <name evidence="3" type="ORF">L9F63_022131</name>
</gene>
<name>A0AAD8EAT7_DIPPU</name>
<feature type="region of interest" description="Disordered" evidence="2">
    <location>
        <begin position="418"/>
        <end position="453"/>
    </location>
</feature>
<dbReference type="AlphaFoldDB" id="A0AAD8EAT7"/>
<dbReference type="GO" id="GO:1990023">
    <property type="term" value="C:mitotic spindle midzone"/>
    <property type="evidence" value="ECO:0007669"/>
    <property type="project" value="TreeGrafter"/>
</dbReference>
<dbReference type="Proteomes" id="UP001233999">
    <property type="component" value="Unassembled WGS sequence"/>
</dbReference>
<keyword evidence="4" id="KW-1185">Reference proteome</keyword>
<keyword evidence="1" id="KW-0175">Coiled coil</keyword>
<dbReference type="GO" id="GO:0051256">
    <property type="term" value="P:mitotic spindle midzone assembly"/>
    <property type="evidence" value="ECO:0007669"/>
    <property type="project" value="TreeGrafter"/>
</dbReference>
<dbReference type="GO" id="GO:0005737">
    <property type="term" value="C:cytoplasm"/>
    <property type="evidence" value="ECO:0007669"/>
    <property type="project" value="TreeGrafter"/>
</dbReference>
<dbReference type="PANTHER" id="PTHR19321">
    <property type="entry name" value="PROTEIN REGULATOR OF CYTOKINESIS 1 PRC1-RELATED"/>
    <property type="match status" value="1"/>
</dbReference>
<evidence type="ECO:0000313" key="4">
    <source>
        <dbReference type="Proteomes" id="UP001233999"/>
    </source>
</evidence>